<name>A0AAV4DUF5_9GAST</name>
<gene>
    <name evidence="1" type="ORF">PoB_007444700</name>
</gene>
<protein>
    <submittedName>
        <fullName evidence="1">Uncharacterized protein</fullName>
    </submittedName>
</protein>
<sequence length="70" mass="7242">MRSRVDVDIAMCSILKKDDAGGTTEPNVYTKMFAVVTLIVGVNAVDLEGVFVAYTGTAVSVTIQDGGGCA</sequence>
<dbReference type="Proteomes" id="UP000735302">
    <property type="component" value="Unassembled WGS sequence"/>
</dbReference>
<reference evidence="1 2" key="1">
    <citation type="journal article" date="2021" name="Elife">
        <title>Chloroplast acquisition without the gene transfer in kleptoplastic sea slugs, Plakobranchus ocellatus.</title>
        <authorList>
            <person name="Maeda T."/>
            <person name="Takahashi S."/>
            <person name="Yoshida T."/>
            <person name="Shimamura S."/>
            <person name="Takaki Y."/>
            <person name="Nagai Y."/>
            <person name="Toyoda A."/>
            <person name="Suzuki Y."/>
            <person name="Arimoto A."/>
            <person name="Ishii H."/>
            <person name="Satoh N."/>
            <person name="Nishiyama T."/>
            <person name="Hasebe M."/>
            <person name="Maruyama T."/>
            <person name="Minagawa J."/>
            <person name="Obokata J."/>
            <person name="Shigenobu S."/>
        </authorList>
    </citation>
    <scope>NUCLEOTIDE SEQUENCE [LARGE SCALE GENOMIC DNA]</scope>
</reference>
<accession>A0AAV4DUF5</accession>
<evidence type="ECO:0000313" key="1">
    <source>
        <dbReference type="EMBL" id="GFO47942.1"/>
    </source>
</evidence>
<proteinExistence type="predicted"/>
<dbReference type="EMBL" id="BLXT01008368">
    <property type="protein sequence ID" value="GFO47942.1"/>
    <property type="molecule type" value="Genomic_DNA"/>
</dbReference>
<dbReference type="AlphaFoldDB" id="A0AAV4DUF5"/>
<comment type="caution">
    <text evidence="1">The sequence shown here is derived from an EMBL/GenBank/DDBJ whole genome shotgun (WGS) entry which is preliminary data.</text>
</comment>
<organism evidence="1 2">
    <name type="scientific">Plakobranchus ocellatus</name>
    <dbReference type="NCBI Taxonomy" id="259542"/>
    <lineage>
        <taxon>Eukaryota</taxon>
        <taxon>Metazoa</taxon>
        <taxon>Spiralia</taxon>
        <taxon>Lophotrochozoa</taxon>
        <taxon>Mollusca</taxon>
        <taxon>Gastropoda</taxon>
        <taxon>Heterobranchia</taxon>
        <taxon>Euthyneura</taxon>
        <taxon>Panpulmonata</taxon>
        <taxon>Sacoglossa</taxon>
        <taxon>Placobranchoidea</taxon>
        <taxon>Plakobranchidae</taxon>
        <taxon>Plakobranchus</taxon>
    </lineage>
</organism>
<keyword evidence="2" id="KW-1185">Reference proteome</keyword>
<evidence type="ECO:0000313" key="2">
    <source>
        <dbReference type="Proteomes" id="UP000735302"/>
    </source>
</evidence>